<dbReference type="eggNOG" id="KOG1300">
    <property type="taxonomic scope" value="Eukaryota"/>
</dbReference>
<dbReference type="STRING" id="2903.R1FRH1"/>
<keyword evidence="4" id="KW-1185">Reference proteome</keyword>
<reference evidence="3" key="2">
    <citation type="submission" date="2024-10" db="UniProtKB">
        <authorList>
            <consortium name="EnsemblProtists"/>
        </authorList>
    </citation>
    <scope>IDENTIFICATION</scope>
</reference>
<dbReference type="InterPro" id="IPR001619">
    <property type="entry name" value="Sec1-like"/>
</dbReference>
<dbReference type="SUPFAM" id="SSF56815">
    <property type="entry name" value="Sec1/munc18-like (SM) proteins"/>
    <property type="match status" value="2"/>
</dbReference>
<feature type="region of interest" description="Disordered" evidence="2">
    <location>
        <begin position="465"/>
        <end position="512"/>
    </location>
</feature>
<dbReference type="InterPro" id="IPR027482">
    <property type="entry name" value="Sec1-like_dom2"/>
</dbReference>
<name>A0A0D3KR81_EMIH1</name>
<feature type="compositionally biased region" description="Basic and acidic residues" evidence="2">
    <location>
        <begin position="484"/>
        <end position="500"/>
    </location>
</feature>
<dbReference type="RefSeq" id="XP_005790695.1">
    <property type="nucleotide sequence ID" value="XM_005790638.1"/>
</dbReference>
<dbReference type="HOGENOM" id="CLU_031930_0_0_1"/>
<dbReference type="InterPro" id="IPR043154">
    <property type="entry name" value="Sec-1-like_dom1"/>
</dbReference>
<proteinExistence type="inferred from homology"/>
<dbReference type="Proteomes" id="UP000013827">
    <property type="component" value="Unassembled WGS sequence"/>
</dbReference>
<feature type="compositionally biased region" description="Low complexity" evidence="2">
    <location>
        <begin position="471"/>
        <end position="482"/>
    </location>
</feature>
<dbReference type="EnsemblProtists" id="EOD38266">
    <property type="protein sequence ID" value="EOD38266"/>
    <property type="gene ID" value="EMIHUDRAFT_558357"/>
</dbReference>
<dbReference type="Gene3D" id="3.40.50.2060">
    <property type="match status" value="1"/>
</dbReference>
<dbReference type="GO" id="GO:0016192">
    <property type="term" value="P:vesicle-mediated transport"/>
    <property type="evidence" value="ECO:0007669"/>
    <property type="project" value="InterPro"/>
</dbReference>
<sequence length="601" mass="63142">MAQKNDVRQTLQASILAALRGVTGEDQLTVLLLDDTMRRVVSRCCRLSEVMADANITLVEHILAPEAKRAPPAMAAHLSAVYLIAPTESSVFALEQELTTRRRLYGGKRHILVSSALPGPLRGTLRVLSAGGALASLREGVAVEALALHAGAFSLDRPSALRRLYGPPPPLNEDNIEARLLQGEDEAGGERAAAVSHAAEQLAKLCALLGDATPSVRYRARDHPVSKALGVALVAATPAARAGAGGEASGGAGGEAAAAGRRNVSVLLVDRSSDLFTPLLHDFGLEALAEARGVLREGRFRRDPTRKSAAEERSAAKNGPSQVLLGGGGGDEVWEGIRFQTLDTVEEALFASTRAFVAENKAAVEEARSRVARGEELSTKEMVQVADEARAASFSASAPAAESTGGTEGAGAEAEAPRAAEVEVLERQLWAEEVLERQRLLLLASLALPLSDSARRPITRASALDSEQLEAASRAASPPASRVGRGEPRWLRRRVREPGDRGAAGGSARPDLAAGRVGSWALRGKAGSDRPGKPLVLVFMVGGASHAEVRCVHEVAAATHHCDLLFGATALLTPTQFARELVSMERMPPLSAAPVSDDEAE</sequence>
<feature type="compositionally biased region" description="Basic and acidic residues" evidence="2">
    <location>
        <begin position="299"/>
        <end position="315"/>
    </location>
</feature>
<comment type="similarity">
    <text evidence="1">Belongs to the STXBP/unc-18/SEC1 family.</text>
</comment>
<dbReference type="PIRSF" id="PIRSF005715">
    <property type="entry name" value="VPS45_Sec1"/>
    <property type="match status" value="1"/>
</dbReference>
<dbReference type="KEGG" id="ehx:EMIHUDRAFT_558357"/>
<evidence type="ECO:0000256" key="2">
    <source>
        <dbReference type="SAM" id="MobiDB-lite"/>
    </source>
</evidence>
<dbReference type="GeneID" id="17283513"/>
<dbReference type="AlphaFoldDB" id="A0A0D3KR81"/>
<evidence type="ECO:0000313" key="3">
    <source>
        <dbReference type="EnsemblProtists" id="EOD38266"/>
    </source>
</evidence>
<feature type="region of interest" description="Disordered" evidence="2">
    <location>
        <begin position="299"/>
        <end position="327"/>
    </location>
</feature>
<accession>A0A0D3KR81</accession>
<dbReference type="Gene3D" id="3.40.50.1910">
    <property type="match status" value="2"/>
</dbReference>
<feature type="region of interest" description="Disordered" evidence="2">
    <location>
        <begin position="394"/>
        <end position="417"/>
    </location>
</feature>
<evidence type="ECO:0000256" key="1">
    <source>
        <dbReference type="ARBA" id="ARBA00009884"/>
    </source>
</evidence>
<dbReference type="PANTHER" id="PTHR11679">
    <property type="entry name" value="VESICLE PROTEIN SORTING-ASSOCIATED"/>
    <property type="match status" value="1"/>
</dbReference>
<dbReference type="Pfam" id="PF00995">
    <property type="entry name" value="Sec1"/>
    <property type="match status" value="2"/>
</dbReference>
<reference evidence="4" key="1">
    <citation type="journal article" date="2013" name="Nature">
        <title>Pan genome of the phytoplankton Emiliania underpins its global distribution.</title>
        <authorList>
            <person name="Read B.A."/>
            <person name="Kegel J."/>
            <person name="Klute M.J."/>
            <person name="Kuo A."/>
            <person name="Lefebvre S.C."/>
            <person name="Maumus F."/>
            <person name="Mayer C."/>
            <person name="Miller J."/>
            <person name="Monier A."/>
            <person name="Salamov A."/>
            <person name="Young J."/>
            <person name="Aguilar M."/>
            <person name="Claverie J.M."/>
            <person name="Frickenhaus S."/>
            <person name="Gonzalez K."/>
            <person name="Herman E.K."/>
            <person name="Lin Y.C."/>
            <person name="Napier J."/>
            <person name="Ogata H."/>
            <person name="Sarno A.F."/>
            <person name="Shmutz J."/>
            <person name="Schroeder D."/>
            <person name="de Vargas C."/>
            <person name="Verret F."/>
            <person name="von Dassow P."/>
            <person name="Valentin K."/>
            <person name="Van de Peer Y."/>
            <person name="Wheeler G."/>
            <person name="Dacks J.B."/>
            <person name="Delwiche C.F."/>
            <person name="Dyhrman S.T."/>
            <person name="Glockner G."/>
            <person name="John U."/>
            <person name="Richards T."/>
            <person name="Worden A.Z."/>
            <person name="Zhang X."/>
            <person name="Grigoriev I.V."/>
            <person name="Allen A.E."/>
            <person name="Bidle K."/>
            <person name="Borodovsky M."/>
            <person name="Bowler C."/>
            <person name="Brownlee C."/>
            <person name="Cock J.M."/>
            <person name="Elias M."/>
            <person name="Gladyshev V.N."/>
            <person name="Groth M."/>
            <person name="Guda C."/>
            <person name="Hadaegh A."/>
            <person name="Iglesias-Rodriguez M.D."/>
            <person name="Jenkins J."/>
            <person name="Jones B.M."/>
            <person name="Lawson T."/>
            <person name="Leese F."/>
            <person name="Lindquist E."/>
            <person name="Lobanov A."/>
            <person name="Lomsadze A."/>
            <person name="Malik S.B."/>
            <person name="Marsh M.E."/>
            <person name="Mackinder L."/>
            <person name="Mock T."/>
            <person name="Mueller-Roeber B."/>
            <person name="Pagarete A."/>
            <person name="Parker M."/>
            <person name="Probert I."/>
            <person name="Quesneville H."/>
            <person name="Raines C."/>
            <person name="Rensing S.A."/>
            <person name="Riano-Pachon D.M."/>
            <person name="Richier S."/>
            <person name="Rokitta S."/>
            <person name="Shiraiwa Y."/>
            <person name="Soanes D.M."/>
            <person name="van der Giezen M."/>
            <person name="Wahlund T.M."/>
            <person name="Williams B."/>
            <person name="Wilson W."/>
            <person name="Wolfe G."/>
            <person name="Wurch L.L."/>
        </authorList>
    </citation>
    <scope>NUCLEOTIDE SEQUENCE</scope>
</reference>
<evidence type="ECO:0000313" key="4">
    <source>
        <dbReference type="Proteomes" id="UP000013827"/>
    </source>
</evidence>
<dbReference type="PaxDb" id="2903-EOD38266"/>
<protein>
    <submittedName>
        <fullName evidence="3">Uncharacterized protein</fullName>
    </submittedName>
</protein>
<feature type="compositionally biased region" description="Low complexity" evidence="2">
    <location>
        <begin position="394"/>
        <end position="414"/>
    </location>
</feature>
<organism evidence="3 4">
    <name type="scientific">Emiliania huxleyi (strain CCMP1516)</name>
    <dbReference type="NCBI Taxonomy" id="280463"/>
    <lineage>
        <taxon>Eukaryota</taxon>
        <taxon>Haptista</taxon>
        <taxon>Haptophyta</taxon>
        <taxon>Prymnesiophyceae</taxon>
        <taxon>Isochrysidales</taxon>
        <taxon>Noelaerhabdaceae</taxon>
        <taxon>Emiliania</taxon>
    </lineage>
</organism>
<dbReference type="InterPro" id="IPR036045">
    <property type="entry name" value="Sec1-like_sf"/>
</dbReference>